<gene>
    <name evidence="2" type="ORF">LITE_LOCUS45024</name>
</gene>
<evidence type="ECO:0000313" key="2">
    <source>
        <dbReference type="EMBL" id="CAI0549132.1"/>
    </source>
</evidence>
<feature type="non-terminal residue" evidence="2">
    <location>
        <position position="115"/>
    </location>
</feature>
<sequence>MEPIKSHLVMDRHTKHELYRGSTVDGLYSLPLHINRHTPPRAFVASLNLWHQRLGHANLRAVRQLLSSHHIKYSSDSSSLCHGCSLSKIHKLPFPTSSYCASAPLELICSDLWGP</sequence>
<dbReference type="Proteomes" id="UP001154282">
    <property type="component" value="Unassembled WGS sequence"/>
</dbReference>
<dbReference type="AlphaFoldDB" id="A0AAV0QY76"/>
<keyword evidence="3" id="KW-1185">Reference proteome</keyword>
<organism evidence="2 3">
    <name type="scientific">Linum tenue</name>
    <dbReference type="NCBI Taxonomy" id="586396"/>
    <lineage>
        <taxon>Eukaryota</taxon>
        <taxon>Viridiplantae</taxon>
        <taxon>Streptophyta</taxon>
        <taxon>Embryophyta</taxon>
        <taxon>Tracheophyta</taxon>
        <taxon>Spermatophyta</taxon>
        <taxon>Magnoliopsida</taxon>
        <taxon>eudicotyledons</taxon>
        <taxon>Gunneridae</taxon>
        <taxon>Pentapetalae</taxon>
        <taxon>rosids</taxon>
        <taxon>fabids</taxon>
        <taxon>Malpighiales</taxon>
        <taxon>Linaceae</taxon>
        <taxon>Linum</taxon>
    </lineage>
</organism>
<protein>
    <recommendedName>
        <fullName evidence="1">GAG-pre-integrase domain-containing protein</fullName>
    </recommendedName>
</protein>
<evidence type="ECO:0000259" key="1">
    <source>
        <dbReference type="Pfam" id="PF13976"/>
    </source>
</evidence>
<comment type="caution">
    <text evidence="2">The sequence shown here is derived from an EMBL/GenBank/DDBJ whole genome shotgun (WGS) entry which is preliminary data.</text>
</comment>
<dbReference type="EMBL" id="CAMGYJ010000010">
    <property type="protein sequence ID" value="CAI0549132.1"/>
    <property type="molecule type" value="Genomic_DNA"/>
</dbReference>
<name>A0AAV0QY76_9ROSI</name>
<dbReference type="Pfam" id="PF13976">
    <property type="entry name" value="gag_pre-integrs"/>
    <property type="match status" value="1"/>
</dbReference>
<reference evidence="2" key="1">
    <citation type="submission" date="2022-08" db="EMBL/GenBank/DDBJ databases">
        <authorList>
            <person name="Gutierrez-Valencia J."/>
        </authorList>
    </citation>
    <scope>NUCLEOTIDE SEQUENCE</scope>
</reference>
<evidence type="ECO:0000313" key="3">
    <source>
        <dbReference type="Proteomes" id="UP001154282"/>
    </source>
</evidence>
<feature type="domain" description="GAG-pre-integrase" evidence="1">
    <location>
        <begin position="26"/>
        <end position="88"/>
    </location>
</feature>
<dbReference type="InterPro" id="IPR025724">
    <property type="entry name" value="GAG-pre-integrase_dom"/>
</dbReference>
<accession>A0AAV0QY76</accession>
<proteinExistence type="predicted"/>